<protein>
    <submittedName>
        <fullName evidence="2">Uncharacterized protein</fullName>
    </submittedName>
</protein>
<comment type="caution">
    <text evidence="2">The sequence shown here is derived from an EMBL/GenBank/DDBJ whole genome shotgun (WGS) entry which is preliminary data.</text>
</comment>
<reference evidence="3" key="1">
    <citation type="journal article" date="2023" name="Mol. Phylogenet. Evol.">
        <title>Genome-scale phylogeny and comparative genomics of the fungal order Sordariales.</title>
        <authorList>
            <person name="Hensen N."/>
            <person name="Bonometti L."/>
            <person name="Westerberg I."/>
            <person name="Brannstrom I.O."/>
            <person name="Guillou S."/>
            <person name="Cros-Aarteil S."/>
            <person name="Calhoun S."/>
            <person name="Haridas S."/>
            <person name="Kuo A."/>
            <person name="Mondo S."/>
            <person name="Pangilinan J."/>
            <person name="Riley R."/>
            <person name="LaButti K."/>
            <person name="Andreopoulos B."/>
            <person name="Lipzen A."/>
            <person name="Chen C."/>
            <person name="Yan M."/>
            <person name="Daum C."/>
            <person name="Ng V."/>
            <person name="Clum A."/>
            <person name="Steindorff A."/>
            <person name="Ohm R.A."/>
            <person name="Martin F."/>
            <person name="Silar P."/>
            <person name="Natvig D.O."/>
            <person name="Lalanne C."/>
            <person name="Gautier V."/>
            <person name="Ament-Velasquez S.L."/>
            <person name="Kruys A."/>
            <person name="Hutchinson M.I."/>
            <person name="Powell A.J."/>
            <person name="Barry K."/>
            <person name="Miller A.N."/>
            <person name="Grigoriev I.V."/>
            <person name="Debuchy R."/>
            <person name="Gladieux P."/>
            <person name="Hiltunen Thoren M."/>
            <person name="Johannesson H."/>
        </authorList>
    </citation>
    <scope>NUCLEOTIDE SEQUENCE [LARGE SCALE GENOMIC DNA]</scope>
    <source>
        <strain evidence="3">CBS 340.73</strain>
    </source>
</reference>
<proteinExistence type="predicted"/>
<dbReference type="AlphaFoldDB" id="A0AAN6MVD4"/>
<gene>
    <name evidence="2" type="ORF">QBC46DRAFT_359502</name>
</gene>
<feature type="region of interest" description="Disordered" evidence="1">
    <location>
        <begin position="1"/>
        <end position="69"/>
    </location>
</feature>
<dbReference type="EMBL" id="MU854085">
    <property type="protein sequence ID" value="KAK3933720.1"/>
    <property type="molecule type" value="Genomic_DNA"/>
</dbReference>
<evidence type="ECO:0000313" key="2">
    <source>
        <dbReference type="EMBL" id="KAK3933720.1"/>
    </source>
</evidence>
<keyword evidence="3" id="KW-1185">Reference proteome</keyword>
<sequence length="291" mass="31747">MPPRKRLKKEVQVAPPSTAHPPPGPLLLERVVGDENEDENVGEALAADDSAGHVRTPESMNAVDVQDVPPLDEAEISDDLEDALADPPLLGKAAQSAGSRPGYVAAGGYNALKSFNGRVYSGMAIGRSHTWNYDQGQWKETKVEPDLWKVDFETTKRRARNAPKGSGAPVGTEYHWLVVAHQHVKKIDANTYETRLVGSKYKLAHKLASSNSWSVPTVKAQREREVELLEDAKRRVQGLPPVVASEKVRATKDEKGQQKLDALFAKAKGTKGSEGGDTKRKREVFGGDNSE</sequence>
<name>A0AAN6MVD4_9PEZI</name>
<evidence type="ECO:0000256" key="1">
    <source>
        <dbReference type="SAM" id="MobiDB-lite"/>
    </source>
</evidence>
<accession>A0AAN6MVD4</accession>
<organism evidence="2 3">
    <name type="scientific">Diplogelasinospora grovesii</name>
    <dbReference type="NCBI Taxonomy" id="303347"/>
    <lineage>
        <taxon>Eukaryota</taxon>
        <taxon>Fungi</taxon>
        <taxon>Dikarya</taxon>
        <taxon>Ascomycota</taxon>
        <taxon>Pezizomycotina</taxon>
        <taxon>Sordariomycetes</taxon>
        <taxon>Sordariomycetidae</taxon>
        <taxon>Sordariales</taxon>
        <taxon>Diplogelasinosporaceae</taxon>
        <taxon>Diplogelasinospora</taxon>
    </lineage>
</organism>
<evidence type="ECO:0000313" key="3">
    <source>
        <dbReference type="Proteomes" id="UP001303473"/>
    </source>
</evidence>
<feature type="region of interest" description="Disordered" evidence="1">
    <location>
        <begin position="266"/>
        <end position="291"/>
    </location>
</feature>
<feature type="compositionally biased region" description="Basic and acidic residues" evidence="1">
    <location>
        <begin position="274"/>
        <end position="285"/>
    </location>
</feature>
<dbReference type="Proteomes" id="UP001303473">
    <property type="component" value="Unassembled WGS sequence"/>
</dbReference>